<keyword evidence="2" id="KW-1185">Reference proteome</keyword>
<proteinExistence type="predicted"/>
<sequence>MQSRRKKMKAKCKTNLPGDSDGVDCSESSGDGGRLLGLFGDSQAGEEQRERWRVRKKMKANCGCNQ</sequence>
<dbReference type="EMBL" id="CM042014">
    <property type="protein sequence ID" value="KAI3722816.1"/>
    <property type="molecule type" value="Genomic_DNA"/>
</dbReference>
<reference evidence="1 2" key="2">
    <citation type="journal article" date="2022" name="Mol. Ecol. Resour.">
        <title>The genomes of chicory, endive, great burdock and yacon provide insights into Asteraceae paleo-polyploidization history and plant inulin production.</title>
        <authorList>
            <person name="Fan W."/>
            <person name="Wang S."/>
            <person name="Wang H."/>
            <person name="Wang A."/>
            <person name="Jiang F."/>
            <person name="Liu H."/>
            <person name="Zhao H."/>
            <person name="Xu D."/>
            <person name="Zhang Y."/>
        </authorList>
    </citation>
    <scope>NUCLEOTIDE SEQUENCE [LARGE SCALE GENOMIC DNA]</scope>
    <source>
        <strain evidence="2">cv. Punajuju</strain>
        <tissue evidence="1">Leaves</tissue>
    </source>
</reference>
<reference evidence="2" key="1">
    <citation type="journal article" date="2022" name="Mol. Ecol. Resour.">
        <title>The genomes of chicory, endive, great burdock and yacon provide insights into Asteraceae palaeo-polyploidization history and plant inulin production.</title>
        <authorList>
            <person name="Fan W."/>
            <person name="Wang S."/>
            <person name="Wang H."/>
            <person name="Wang A."/>
            <person name="Jiang F."/>
            <person name="Liu H."/>
            <person name="Zhao H."/>
            <person name="Xu D."/>
            <person name="Zhang Y."/>
        </authorList>
    </citation>
    <scope>NUCLEOTIDE SEQUENCE [LARGE SCALE GENOMIC DNA]</scope>
    <source>
        <strain evidence="2">cv. Punajuju</strain>
    </source>
</reference>
<accession>A0ACB9BLD2</accession>
<dbReference type="Proteomes" id="UP001055811">
    <property type="component" value="Linkage Group LG06"/>
</dbReference>
<name>A0ACB9BLD2_CICIN</name>
<organism evidence="1 2">
    <name type="scientific">Cichorium intybus</name>
    <name type="common">Chicory</name>
    <dbReference type="NCBI Taxonomy" id="13427"/>
    <lineage>
        <taxon>Eukaryota</taxon>
        <taxon>Viridiplantae</taxon>
        <taxon>Streptophyta</taxon>
        <taxon>Embryophyta</taxon>
        <taxon>Tracheophyta</taxon>
        <taxon>Spermatophyta</taxon>
        <taxon>Magnoliopsida</taxon>
        <taxon>eudicotyledons</taxon>
        <taxon>Gunneridae</taxon>
        <taxon>Pentapetalae</taxon>
        <taxon>asterids</taxon>
        <taxon>campanulids</taxon>
        <taxon>Asterales</taxon>
        <taxon>Asteraceae</taxon>
        <taxon>Cichorioideae</taxon>
        <taxon>Cichorieae</taxon>
        <taxon>Cichoriinae</taxon>
        <taxon>Cichorium</taxon>
    </lineage>
</organism>
<comment type="caution">
    <text evidence="1">The sequence shown here is derived from an EMBL/GenBank/DDBJ whole genome shotgun (WGS) entry which is preliminary data.</text>
</comment>
<evidence type="ECO:0000313" key="1">
    <source>
        <dbReference type="EMBL" id="KAI3722816.1"/>
    </source>
</evidence>
<gene>
    <name evidence="1" type="ORF">L2E82_33924</name>
</gene>
<evidence type="ECO:0000313" key="2">
    <source>
        <dbReference type="Proteomes" id="UP001055811"/>
    </source>
</evidence>
<protein>
    <submittedName>
        <fullName evidence="1">Uncharacterized protein</fullName>
    </submittedName>
</protein>